<feature type="domain" description="MATH" evidence="9">
    <location>
        <begin position="89"/>
        <end position="215"/>
    </location>
</feature>
<feature type="compositionally biased region" description="Low complexity" evidence="8">
    <location>
        <begin position="16"/>
        <end position="29"/>
    </location>
</feature>
<dbReference type="Pfam" id="PF00443">
    <property type="entry name" value="UCH"/>
    <property type="match status" value="1"/>
</dbReference>
<name>A0AAD5K2B3_9FUNG</name>
<evidence type="ECO:0000256" key="8">
    <source>
        <dbReference type="SAM" id="MobiDB-lite"/>
    </source>
</evidence>
<dbReference type="PANTHER" id="PTHR24006">
    <property type="entry name" value="UBIQUITIN CARBOXYL-TERMINAL HYDROLASE"/>
    <property type="match status" value="1"/>
</dbReference>
<reference evidence="11" key="2">
    <citation type="submission" date="2023-02" db="EMBL/GenBank/DDBJ databases">
        <authorList>
            <consortium name="DOE Joint Genome Institute"/>
            <person name="Mondo S.J."/>
            <person name="Chang Y."/>
            <person name="Wang Y."/>
            <person name="Ahrendt S."/>
            <person name="Andreopoulos W."/>
            <person name="Barry K."/>
            <person name="Beard J."/>
            <person name="Benny G.L."/>
            <person name="Blankenship S."/>
            <person name="Bonito G."/>
            <person name="Cuomo C."/>
            <person name="Desiro A."/>
            <person name="Gervers K.A."/>
            <person name="Hundley H."/>
            <person name="Kuo A."/>
            <person name="LaButti K."/>
            <person name="Lang B.F."/>
            <person name="Lipzen A."/>
            <person name="O'Donnell K."/>
            <person name="Pangilinan J."/>
            <person name="Reynolds N."/>
            <person name="Sandor L."/>
            <person name="Smith M.W."/>
            <person name="Tsang A."/>
            <person name="Grigoriev I.V."/>
            <person name="Stajich J.E."/>
            <person name="Spatafora J.W."/>
        </authorList>
    </citation>
    <scope>NUCLEOTIDE SEQUENCE</scope>
    <source>
        <strain evidence="11">RSA 2281</strain>
    </source>
</reference>
<dbReference type="PROSITE" id="PS00972">
    <property type="entry name" value="USP_1"/>
    <property type="match status" value="1"/>
</dbReference>
<dbReference type="GO" id="GO:0031647">
    <property type="term" value="P:regulation of protein stability"/>
    <property type="evidence" value="ECO:0007669"/>
    <property type="project" value="TreeGrafter"/>
</dbReference>
<evidence type="ECO:0000256" key="7">
    <source>
        <dbReference type="ARBA" id="ARBA00022807"/>
    </source>
</evidence>
<evidence type="ECO:0000256" key="2">
    <source>
        <dbReference type="ARBA" id="ARBA00009085"/>
    </source>
</evidence>
<dbReference type="FunFam" id="3.90.70.10:FF:000044">
    <property type="entry name" value="Ubiquitin carboxyl-terminal hydrolase 13"/>
    <property type="match status" value="1"/>
</dbReference>
<comment type="catalytic activity">
    <reaction evidence="1">
        <text>Thiol-dependent hydrolysis of ester, thioester, amide, peptide and isopeptide bonds formed by the C-terminal Gly of ubiquitin (a 76-residue protein attached to proteins as an intracellular targeting signal).</text>
        <dbReference type="EC" id="3.4.19.12"/>
    </reaction>
</comment>
<keyword evidence="6" id="KW-0378">Hydrolase</keyword>
<dbReference type="GO" id="GO:0016579">
    <property type="term" value="P:protein deubiquitination"/>
    <property type="evidence" value="ECO:0007669"/>
    <property type="project" value="InterPro"/>
</dbReference>
<evidence type="ECO:0000256" key="5">
    <source>
        <dbReference type="ARBA" id="ARBA00022786"/>
    </source>
</evidence>
<keyword evidence="4" id="KW-0645">Protease</keyword>
<dbReference type="Pfam" id="PF12436">
    <property type="entry name" value="USP7_ICP0_bdg"/>
    <property type="match status" value="1"/>
</dbReference>
<dbReference type="PROSITE" id="PS50235">
    <property type="entry name" value="USP_3"/>
    <property type="match status" value="1"/>
</dbReference>
<dbReference type="PROSITE" id="PS00973">
    <property type="entry name" value="USP_2"/>
    <property type="match status" value="1"/>
</dbReference>
<dbReference type="EC" id="3.4.19.12" evidence="3"/>
<dbReference type="InterPro" id="IPR018200">
    <property type="entry name" value="USP_CS"/>
</dbReference>
<dbReference type="EMBL" id="JAIXMP010000011">
    <property type="protein sequence ID" value="KAI9265155.1"/>
    <property type="molecule type" value="Genomic_DNA"/>
</dbReference>
<evidence type="ECO:0000256" key="4">
    <source>
        <dbReference type="ARBA" id="ARBA00022670"/>
    </source>
</evidence>
<dbReference type="CDD" id="cd02659">
    <property type="entry name" value="peptidase_C19C"/>
    <property type="match status" value="1"/>
</dbReference>
<evidence type="ECO:0000256" key="1">
    <source>
        <dbReference type="ARBA" id="ARBA00000707"/>
    </source>
</evidence>
<organism evidence="11 12">
    <name type="scientific">Phascolomyces articulosus</name>
    <dbReference type="NCBI Taxonomy" id="60185"/>
    <lineage>
        <taxon>Eukaryota</taxon>
        <taxon>Fungi</taxon>
        <taxon>Fungi incertae sedis</taxon>
        <taxon>Mucoromycota</taxon>
        <taxon>Mucoromycotina</taxon>
        <taxon>Mucoromycetes</taxon>
        <taxon>Mucorales</taxon>
        <taxon>Lichtheimiaceae</taxon>
        <taxon>Phascolomyces</taxon>
    </lineage>
</organism>
<dbReference type="SUPFAM" id="SSF54001">
    <property type="entry name" value="Cysteine proteinases"/>
    <property type="match status" value="1"/>
</dbReference>
<dbReference type="AlphaFoldDB" id="A0AAD5K2B3"/>
<gene>
    <name evidence="11" type="ORF">BDA99DRAFT_559227</name>
</gene>
<dbReference type="InterPro" id="IPR028889">
    <property type="entry name" value="USP"/>
</dbReference>
<dbReference type="InterPro" id="IPR029346">
    <property type="entry name" value="USP_C"/>
</dbReference>
<feature type="region of interest" description="Disordered" evidence="8">
    <location>
        <begin position="1"/>
        <end position="49"/>
    </location>
</feature>
<evidence type="ECO:0000259" key="9">
    <source>
        <dbReference type="PROSITE" id="PS50144"/>
    </source>
</evidence>
<dbReference type="GO" id="GO:0005634">
    <property type="term" value="C:nucleus"/>
    <property type="evidence" value="ECO:0007669"/>
    <property type="project" value="TreeGrafter"/>
</dbReference>
<keyword evidence="5" id="KW-0833">Ubl conjugation pathway</keyword>
<dbReference type="InterPro" id="IPR001394">
    <property type="entry name" value="Peptidase_C19_UCH"/>
</dbReference>
<comment type="similarity">
    <text evidence="2">Belongs to the peptidase C19 family.</text>
</comment>
<evidence type="ECO:0000313" key="12">
    <source>
        <dbReference type="Proteomes" id="UP001209540"/>
    </source>
</evidence>
<dbReference type="PANTHER" id="PTHR24006:SF644">
    <property type="entry name" value="UBIQUITIN CARBOXYL-TERMINAL HYDROLASE 7"/>
    <property type="match status" value="1"/>
</dbReference>
<dbReference type="Pfam" id="PF22486">
    <property type="entry name" value="MATH_2"/>
    <property type="match status" value="1"/>
</dbReference>
<evidence type="ECO:0000259" key="10">
    <source>
        <dbReference type="PROSITE" id="PS50235"/>
    </source>
</evidence>
<dbReference type="GO" id="GO:0005829">
    <property type="term" value="C:cytosol"/>
    <property type="evidence" value="ECO:0007669"/>
    <property type="project" value="TreeGrafter"/>
</dbReference>
<dbReference type="InterPro" id="IPR050164">
    <property type="entry name" value="Peptidase_C19"/>
</dbReference>
<dbReference type="Proteomes" id="UP001209540">
    <property type="component" value="Unassembled WGS sequence"/>
</dbReference>
<dbReference type="SUPFAM" id="SSF49599">
    <property type="entry name" value="TRAF domain-like"/>
    <property type="match status" value="1"/>
</dbReference>
<accession>A0AAD5K2B3</accession>
<protein>
    <recommendedName>
        <fullName evidence="3">ubiquitinyl hydrolase 1</fullName>
        <ecNumber evidence="3">3.4.19.12</ecNumber>
    </recommendedName>
</protein>
<reference evidence="11" key="1">
    <citation type="journal article" date="2022" name="IScience">
        <title>Evolution of zygomycete secretomes and the origins of terrestrial fungal ecologies.</title>
        <authorList>
            <person name="Chang Y."/>
            <person name="Wang Y."/>
            <person name="Mondo S."/>
            <person name="Ahrendt S."/>
            <person name="Andreopoulos W."/>
            <person name="Barry K."/>
            <person name="Beard J."/>
            <person name="Benny G.L."/>
            <person name="Blankenship S."/>
            <person name="Bonito G."/>
            <person name="Cuomo C."/>
            <person name="Desiro A."/>
            <person name="Gervers K.A."/>
            <person name="Hundley H."/>
            <person name="Kuo A."/>
            <person name="LaButti K."/>
            <person name="Lang B.F."/>
            <person name="Lipzen A."/>
            <person name="O'Donnell K."/>
            <person name="Pangilinan J."/>
            <person name="Reynolds N."/>
            <person name="Sandor L."/>
            <person name="Smith M.E."/>
            <person name="Tsang A."/>
            <person name="Grigoriev I.V."/>
            <person name="Stajich J.E."/>
            <person name="Spatafora J.W."/>
        </authorList>
    </citation>
    <scope>NUCLEOTIDE SEQUENCE</scope>
    <source>
        <strain evidence="11">RSA 2281</strain>
    </source>
</reference>
<dbReference type="Gene3D" id="2.60.210.10">
    <property type="entry name" value="Apoptosis, Tumor Necrosis Factor Receptor Associated Protein 2, Chain A"/>
    <property type="match status" value="1"/>
</dbReference>
<evidence type="ECO:0000313" key="11">
    <source>
        <dbReference type="EMBL" id="KAI9265155.1"/>
    </source>
</evidence>
<dbReference type="Pfam" id="PF14533">
    <property type="entry name" value="USP7_C2"/>
    <property type="match status" value="1"/>
</dbReference>
<comment type="caution">
    <text evidence="11">The sequence shown here is derived from an EMBL/GenBank/DDBJ whole genome shotgun (WGS) entry which is preliminary data.</text>
</comment>
<dbReference type="InterPro" id="IPR038765">
    <property type="entry name" value="Papain-like_cys_pep_sf"/>
</dbReference>
<evidence type="ECO:0000256" key="3">
    <source>
        <dbReference type="ARBA" id="ARBA00012759"/>
    </source>
</evidence>
<proteinExistence type="inferred from homology"/>
<dbReference type="GO" id="GO:0004843">
    <property type="term" value="F:cysteine-type deubiquitinase activity"/>
    <property type="evidence" value="ECO:0007669"/>
    <property type="project" value="UniProtKB-EC"/>
</dbReference>
<dbReference type="Gene3D" id="3.10.20.90">
    <property type="entry name" value="Phosphatidylinositol 3-kinase Catalytic Subunit, Chain A, domain 1"/>
    <property type="match status" value="2"/>
</dbReference>
<sequence length="1172" mass="135612">MAQEVNPMQLVAGDLNSGNPNDNQNSNNNKESAAEKVDSPPPTYDTLEDTPMLESTVQPTGLSPLSVTDDWKAIVKTHFTKLDETIVESQNFHWDISNWSDLPERVESPTFEVGRFRWSILLFPRGNNQKEYVSIYVKLVDIEKDPDAYACAQFAIFLSRPSEPTNYQCQAAQHRFTQYASDWGFASMIPIDRLNFDSQQLPVLENNCIRISTVVQVIKDETGVLWHDFIHYDSKKITGFVGLKNQGATCYMNSLFQSLYCTNYFRKAVYQIPTDQDDPTGSIALAMQRLFYNLQCRDTFVDTIEVTKSFGWNSSDAFMQHDVQEFNRILQDTLETKMKANIRNTPADGAIKKLFKGRMKSYIKCINVDCESARAEDYYDIQLNVKGCKNLEESFVDYVAEEMMDGENKYSAEGHGLQDAKKGVIFESFPPVLHLQLKRFEYDVFRDNMVKQINDRHEFPLEIDLKHYLDTNAVDQGVSHKYILYGVLVHTGDLTGGHYFAFVKPTKQQKWLKFDDDRVVPATLKEVLEDNYGGEPLNVMGHRGYKRSTNAYMLVYIRESMQDEILADVSQKDIPAHLVKKFEQERQERDIRLKGKEEQHLYIFVQVITKEAFELNEGMDFVTYDHLVDTSFTSPIRRLRVRRDMSFGDFKELLSENLAMAKNQFRVWSMVNRINQTIRPDAQIDDEREKNTCKSYFSILLDGKSNISTKHINALYVAIGVIVDTYRASQVDFRVFIERMDLMNTTKYSPPVSKTDILIFIKCFDPEKQLIRGVGYLYAKKMDTIESKMKDIREIIGYEAQVEIDLYEEIKPTKVDKINPDRTFEKCEIQNGDIICVQKTLSEEEYKKLIQDEKYPTIPDYLDFLFYRIDTLFISYDQQDPTNLTGRFKLALRKNIPYIKVVQWVADQLDANPAKVQLFLPESNHNVEPIPIRPIPSLSFQDVLRRMNRPVLFYQVHDITLAELEMKRTLEITVCTPTLSDTSKMKVRVSKHECIADLLQVVQSQGATFKSKSGTRQPRVFEALNNKFHHEFVENDLVSSISDSAIAQLYAEEVPLEEIGVKEEDLVYLPVFHYQRGVQRTHSVPFQLLLKKDEEFSDTKKRLQQRTGMNDKDWSKVKFNIVTGFTCTPVQDHTRLWDIKQDQQESILGLDHIDKASHAVRSAFNKPLSIRG</sequence>
<dbReference type="Gene3D" id="3.90.70.10">
    <property type="entry name" value="Cysteine proteinases"/>
    <property type="match status" value="1"/>
</dbReference>
<feature type="domain" description="USP" evidence="10">
    <location>
        <begin position="241"/>
        <end position="559"/>
    </location>
</feature>
<dbReference type="InterPro" id="IPR008974">
    <property type="entry name" value="TRAF-like"/>
</dbReference>
<dbReference type="InterPro" id="IPR002083">
    <property type="entry name" value="MATH/TRAF_dom"/>
</dbReference>
<evidence type="ECO:0000256" key="6">
    <source>
        <dbReference type="ARBA" id="ARBA00022801"/>
    </source>
</evidence>
<dbReference type="PROSITE" id="PS50144">
    <property type="entry name" value="MATH"/>
    <property type="match status" value="1"/>
</dbReference>
<dbReference type="InterPro" id="IPR024729">
    <property type="entry name" value="USP7_ICP0-binding_dom"/>
</dbReference>
<keyword evidence="7" id="KW-0788">Thiol protease</keyword>
<keyword evidence="12" id="KW-1185">Reference proteome</keyword>
<dbReference type="GO" id="GO:0006508">
    <property type="term" value="P:proteolysis"/>
    <property type="evidence" value="ECO:0007669"/>
    <property type="project" value="UniProtKB-KW"/>
</dbReference>